<name>A0A2N4TXW3_RALPI</name>
<protein>
    <submittedName>
        <fullName evidence="2">Uncharacterized protein</fullName>
    </submittedName>
</protein>
<proteinExistence type="predicted"/>
<accession>A0A2N4TXW3</accession>
<reference evidence="2 3" key="1">
    <citation type="submission" date="2017-12" db="EMBL/GenBank/DDBJ databases">
        <title>Draft genome sequence of Ralstonia pickettii 52.</title>
        <authorList>
            <person name="Zheng B."/>
        </authorList>
    </citation>
    <scope>NUCLEOTIDE SEQUENCE [LARGE SCALE GENOMIC DNA]</scope>
    <source>
        <strain evidence="2 3">52</strain>
    </source>
</reference>
<evidence type="ECO:0000256" key="1">
    <source>
        <dbReference type="SAM" id="MobiDB-lite"/>
    </source>
</evidence>
<evidence type="ECO:0000313" key="2">
    <source>
        <dbReference type="EMBL" id="PLC44537.1"/>
    </source>
</evidence>
<comment type="caution">
    <text evidence="2">The sequence shown here is derived from an EMBL/GenBank/DDBJ whole genome shotgun (WGS) entry which is preliminary data.</text>
</comment>
<dbReference type="RefSeq" id="WP_102064948.1">
    <property type="nucleotide sequence ID" value="NZ_PKQE01000001.1"/>
</dbReference>
<feature type="region of interest" description="Disordered" evidence="1">
    <location>
        <begin position="1"/>
        <end position="35"/>
    </location>
</feature>
<dbReference type="AlphaFoldDB" id="A0A2N4TXW3"/>
<sequence>MHRFPKAKAIESTIERAEPTDVPDMQNDQEREPLPQRLYQGMSDYTLAAYLEDMQERAEIEQLRRTIRTNGKLTATDLY</sequence>
<gene>
    <name evidence="2" type="ORF">C0Q88_07610</name>
</gene>
<dbReference type="EMBL" id="PKQE01000001">
    <property type="protein sequence ID" value="PLC44537.1"/>
    <property type="molecule type" value="Genomic_DNA"/>
</dbReference>
<organism evidence="2 3">
    <name type="scientific">Ralstonia pickettii</name>
    <name type="common">Burkholderia pickettii</name>
    <dbReference type="NCBI Taxonomy" id="329"/>
    <lineage>
        <taxon>Bacteria</taxon>
        <taxon>Pseudomonadati</taxon>
        <taxon>Pseudomonadota</taxon>
        <taxon>Betaproteobacteria</taxon>
        <taxon>Burkholderiales</taxon>
        <taxon>Burkholderiaceae</taxon>
        <taxon>Ralstonia</taxon>
    </lineage>
</organism>
<dbReference type="Proteomes" id="UP000234456">
    <property type="component" value="Unassembled WGS sequence"/>
</dbReference>
<evidence type="ECO:0000313" key="3">
    <source>
        <dbReference type="Proteomes" id="UP000234456"/>
    </source>
</evidence>